<comment type="caution">
    <text evidence="1">The sequence shown here is derived from an EMBL/GenBank/DDBJ whole genome shotgun (WGS) entry which is preliminary data.</text>
</comment>
<organism evidence="1 2">
    <name type="scientific">Portunus trituberculatus</name>
    <name type="common">Swimming crab</name>
    <name type="synonym">Neptunus trituberculatus</name>
    <dbReference type="NCBI Taxonomy" id="210409"/>
    <lineage>
        <taxon>Eukaryota</taxon>
        <taxon>Metazoa</taxon>
        <taxon>Ecdysozoa</taxon>
        <taxon>Arthropoda</taxon>
        <taxon>Crustacea</taxon>
        <taxon>Multicrustacea</taxon>
        <taxon>Malacostraca</taxon>
        <taxon>Eumalacostraca</taxon>
        <taxon>Eucarida</taxon>
        <taxon>Decapoda</taxon>
        <taxon>Pleocyemata</taxon>
        <taxon>Brachyura</taxon>
        <taxon>Eubrachyura</taxon>
        <taxon>Portunoidea</taxon>
        <taxon>Portunidae</taxon>
        <taxon>Portuninae</taxon>
        <taxon>Portunus</taxon>
    </lineage>
</organism>
<dbReference type="Proteomes" id="UP000324222">
    <property type="component" value="Unassembled WGS sequence"/>
</dbReference>
<evidence type="ECO:0000313" key="1">
    <source>
        <dbReference type="EMBL" id="MPC42889.1"/>
    </source>
</evidence>
<dbReference type="EMBL" id="VSRR010005604">
    <property type="protein sequence ID" value="MPC42889.1"/>
    <property type="molecule type" value="Genomic_DNA"/>
</dbReference>
<accession>A0A5B7FCA3</accession>
<proteinExistence type="predicted"/>
<evidence type="ECO:0000313" key="2">
    <source>
        <dbReference type="Proteomes" id="UP000324222"/>
    </source>
</evidence>
<protein>
    <submittedName>
        <fullName evidence="1">Uncharacterized protein</fullName>
    </submittedName>
</protein>
<dbReference type="AlphaFoldDB" id="A0A5B7FCA3"/>
<sequence>MRGERKLTGPGLRYPDGLTVWYSNIVNRIVMWYFEQTGGAGRAGRGEVRWCGVGRGVPSPASWIITLPVLPPPEGEAEGRQWRAADTGESSFHPTPASVVVVVVAWRPDTGRSVYGSKEVTRIIIHQTFV</sequence>
<gene>
    <name evidence="1" type="ORF">E2C01_036520</name>
</gene>
<name>A0A5B7FCA3_PORTR</name>
<keyword evidence="2" id="KW-1185">Reference proteome</keyword>
<reference evidence="1 2" key="1">
    <citation type="submission" date="2019-05" db="EMBL/GenBank/DDBJ databases">
        <title>Another draft genome of Portunus trituberculatus and its Hox gene families provides insights of decapod evolution.</title>
        <authorList>
            <person name="Jeong J.-H."/>
            <person name="Song I."/>
            <person name="Kim S."/>
            <person name="Choi T."/>
            <person name="Kim D."/>
            <person name="Ryu S."/>
            <person name="Kim W."/>
        </authorList>
    </citation>
    <scope>NUCLEOTIDE SEQUENCE [LARGE SCALE GENOMIC DNA]</scope>
    <source>
        <tissue evidence="1">Muscle</tissue>
    </source>
</reference>